<gene>
    <name evidence="2" type="ORF">RF55_5034</name>
</gene>
<dbReference type="AlphaFoldDB" id="A0A0J7KWW3"/>
<dbReference type="Pfam" id="PF14529">
    <property type="entry name" value="Exo_endo_phos_2"/>
    <property type="match status" value="1"/>
</dbReference>
<dbReference type="EMBL" id="LBMM01002461">
    <property type="protein sequence ID" value="KMQ94801.1"/>
    <property type="molecule type" value="Genomic_DNA"/>
</dbReference>
<organism evidence="2 3">
    <name type="scientific">Lasius niger</name>
    <name type="common">Black garden ant</name>
    <dbReference type="NCBI Taxonomy" id="67767"/>
    <lineage>
        <taxon>Eukaryota</taxon>
        <taxon>Metazoa</taxon>
        <taxon>Ecdysozoa</taxon>
        <taxon>Arthropoda</taxon>
        <taxon>Hexapoda</taxon>
        <taxon>Insecta</taxon>
        <taxon>Pterygota</taxon>
        <taxon>Neoptera</taxon>
        <taxon>Endopterygota</taxon>
        <taxon>Hymenoptera</taxon>
        <taxon>Apocrita</taxon>
        <taxon>Aculeata</taxon>
        <taxon>Formicoidea</taxon>
        <taxon>Formicidae</taxon>
        <taxon>Formicinae</taxon>
        <taxon>Lasius</taxon>
        <taxon>Lasius</taxon>
    </lineage>
</organism>
<evidence type="ECO:0000313" key="2">
    <source>
        <dbReference type="EMBL" id="KMQ94801.1"/>
    </source>
</evidence>
<accession>A0A0J7KWW3</accession>
<protein>
    <submittedName>
        <fullName evidence="2">Retrovirus-related pol polyprotein from type-1</fullName>
    </submittedName>
</protein>
<reference evidence="2 3" key="1">
    <citation type="submission" date="2015-04" db="EMBL/GenBank/DDBJ databases">
        <title>Lasius niger genome sequencing.</title>
        <authorList>
            <person name="Konorov E.A."/>
            <person name="Nikitin M.A."/>
            <person name="Kirill M.V."/>
            <person name="Chang P."/>
        </authorList>
    </citation>
    <scope>NUCLEOTIDE SEQUENCE [LARGE SCALE GENOMIC DNA]</scope>
    <source>
        <tissue evidence="2">Whole</tissue>
    </source>
</reference>
<dbReference type="Proteomes" id="UP000036403">
    <property type="component" value="Unassembled WGS sequence"/>
</dbReference>
<comment type="caution">
    <text evidence="2">The sequence shown here is derived from an EMBL/GenBank/DDBJ whole genome shotgun (WGS) entry which is preliminary data.</text>
</comment>
<dbReference type="GO" id="GO:0003824">
    <property type="term" value="F:catalytic activity"/>
    <property type="evidence" value="ECO:0007669"/>
    <property type="project" value="InterPro"/>
</dbReference>
<dbReference type="OrthoDB" id="7698314at2759"/>
<evidence type="ECO:0000313" key="3">
    <source>
        <dbReference type="Proteomes" id="UP000036403"/>
    </source>
</evidence>
<dbReference type="PaxDb" id="67767-A0A0J7KWW3"/>
<keyword evidence="3" id="KW-1185">Reference proteome</keyword>
<feature type="domain" description="Endonuclease/exonuclease/phosphatase" evidence="1">
    <location>
        <begin position="47"/>
        <end position="149"/>
    </location>
</feature>
<name>A0A0J7KWW3_LASNI</name>
<dbReference type="InterPro" id="IPR005135">
    <property type="entry name" value="Endo/exonuclease/phosphatase"/>
</dbReference>
<sequence length="155" mass="17037">MDVVVCENESVKAAVVVNDSKLDVMCVRECTNEYGVCVWLKGGFGEMYVVSVYCQYGKSIEPYLAYMSSVCKMARGKRLLVGMDANAVSPLWYSKGEGGSRERELRGRVLEEWVVANGMNVLNEPSDLYTFSGPNGESDIDVTLVNDACAGCLFE</sequence>
<evidence type="ECO:0000259" key="1">
    <source>
        <dbReference type="Pfam" id="PF14529"/>
    </source>
</evidence>
<dbReference type="Gene3D" id="3.60.10.10">
    <property type="entry name" value="Endonuclease/exonuclease/phosphatase"/>
    <property type="match status" value="1"/>
</dbReference>
<dbReference type="SUPFAM" id="SSF56219">
    <property type="entry name" value="DNase I-like"/>
    <property type="match status" value="1"/>
</dbReference>
<dbReference type="InterPro" id="IPR036691">
    <property type="entry name" value="Endo/exonu/phosph_ase_sf"/>
</dbReference>
<proteinExistence type="predicted"/>